<keyword evidence="6" id="KW-0418">Kinase</keyword>
<dbReference type="CDD" id="cd00082">
    <property type="entry name" value="HisKA"/>
    <property type="match status" value="1"/>
</dbReference>
<dbReference type="CDD" id="cd00130">
    <property type="entry name" value="PAS"/>
    <property type="match status" value="1"/>
</dbReference>
<evidence type="ECO:0000313" key="11">
    <source>
        <dbReference type="EMBL" id="WZL75948.1"/>
    </source>
</evidence>
<evidence type="ECO:0000256" key="2">
    <source>
        <dbReference type="ARBA" id="ARBA00012438"/>
    </source>
</evidence>
<dbReference type="InterPro" id="IPR000014">
    <property type="entry name" value="PAS"/>
</dbReference>
<dbReference type="InterPro" id="IPR004358">
    <property type="entry name" value="Sig_transdc_His_kin-like_C"/>
</dbReference>
<dbReference type="EC" id="2.7.13.3" evidence="2"/>
<evidence type="ECO:0000259" key="9">
    <source>
        <dbReference type="PROSITE" id="PS50109"/>
    </source>
</evidence>
<dbReference type="Pfam" id="PF02518">
    <property type="entry name" value="HATPase_c"/>
    <property type="match status" value="1"/>
</dbReference>
<accession>A0ABZ2YE03</accession>
<dbReference type="PANTHER" id="PTHR43065:SF10">
    <property type="entry name" value="PEROXIDE STRESS-ACTIVATED HISTIDINE KINASE MAK3"/>
    <property type="match status" value="1"/>
</dbReference>
<evidence type="ECO:0000313" key="12">
    <source>
        <dbReference type="Proteomes" id="UP001461341"/>
    </source>
</evidence>
<evidence type="ECO:0000256" key="5">
    <source>
        <dbReference type="ARBA" id="ARBA00022741"/>
    </source>
</evidence>
<dbReference type="SMART" id="SM00388">
    <property type="entry name" value="HisKA"/>
    <property type="match status" value="1"/>
</dbReference>
<evidence type="ECO:0000256" key="3">
    <source>
        <dbReference type="ARBA" id="ARBA00022553"/>
    </source>
</evidence>
<keyword evidence="12" id="KW-1185">Reference proteome</keyword>
<dbReference type="SMART" id="SM00387">
    <property type="entry name" value="HATPase_c"/>
    <property type="match status" value="1"/>
</dbReference>
<dbReference type="InterPro" id="IPR003661">
    <property type="entry name" value="HisK_dim/P_dom"/>
</dbReference>
<dbReference type="GO" id="GO:0005524">
    <property type="term" value="F:ATP binding"/>
    <property type="evidence" value="ECO:0007669"/>
    <property type="project" value="UniProtKB-KW"/>
</dbReference>
<dbReference type="InterPro" id="IPR036097">
    <property type="entry name" value="HisK_dim/P_sf"/>
</dbReference>
<organism evidence="11 12">
    <name type="scientific">Thermatribacter velox</name>
    <dbReference type="NCBI Taxonomy" id="3039681"/>
    <lineage>
        <taxon>Bacteria</taxon>
        <taxon>Pseudomonadati</taxon>
        <taxon>Atribacterota</taxon>
        <taxon>Atribacteria</taxon>
        <taxon>Atribacterales</taxon>
        <taxon>Thermatribacteraceae</taxon>
        <taxon>Thermatribacter</taxon>
    </lineage>
</organism>
<dbReference type="Gene3D" id="1.10.287.130">
    <property type="match status" value="1"/>
</dbReference>
<keyword evidence="7 11" id="KW-0067">ATP-binding</keyword>
<dbReference type="SUPFAM" id="SSF47384">
    <property type="entry name" value="Homodimeric domain of signal transducing histidine kinase"/>
    <property type="match status" value="1"/>
</dbReference>
<dbReference type="RefSeq" id="WP_369018101.1">
    <property type="nucleotide sequence ID" value="NZ_CP121689.1"/>
</dbReference>
<evidence type="ECO:0000256" key="4">
    <source>
        <dbReference type="ARBA" id="ARBA00022679"/>
    </source>
</evidence>
<evidence type="ECO:0000256" key="7">
    <source>
        <dbReference type="ARBA" id="ARBA00022840"/>
    </source>
</evidence>
<protein>
    <recommendedName>
        <fullName evidence="2">histidine kinase</fullName>
        <ecNumber evidence="2">2.7.13.3</ecNumber>
    </recommendedName>
</protein>
<sequence length="421" mass="47572">MKKKAFVFGGIFLSSDVLLVLGFPGQCFASSVLLSRADKKLLLEFAQSSREDSSLKHFFRAFPMGFFMADAEGSLWFFNAEMMEILGLEEKEVLGKKVDQIFGGVEEIAPLLRKLRWEGKELFLRNVSFHDSSGNRKLLNLRFFPIREEKCFMGFGGIVEDVTQRAQLGESVRQIERLSSIGRLVSSIAHEINNPLGVIYGYAQMLRGKLDRSSFSCPTCKSVRHGLENIEKSAEHCGEILRNLIDFSKPSILKRETVDICVLLEEVLNMGRIYFRDNQRLEFSFENGIPPLQIDKLRMRQVFLNLIRNAVEAMDKEEGVLGVTVRKVSLSAEQIPFSEMNFEPGKRIFVSISFQDNGKGIPAEKLNRIFEPFFTTKPQGTGLGLSICYSIVRAHGGWMEVTSEEGQGSTFSIFLPLEAEE</sequence>
<dbReference type="Proteomes" id="UP001461341">
    <property type="component" value="Chromosome"/>
</dbReference>
<keyword evidence="8" id="KW-0902">Two-component regulatory system</keyword>
<dbReference type="PROSITE" id="PS50109">
    <property type="entry name" value="HIS_KIN"/>
    <property type="match status" value="1"/>
</dbReference>
<dbReference type="Gene3D" id="3.30.565.10">
    <property type="entry name" value="Histidine kinase-like ATPase, C-terminal domain"/>
    <property type="match status" value="1"/>
</dbReference>
<dbReference type="Pfam" id="PF08448">
    <property type="entry name" value="PAS_4"/>
    <property type="match status" value="1"/>
</dbReference>
<evidence type="ECO:0000256" key="8">
    <source>
        <dbReference type="ARBA" id="ARBA00023012"/>
    </source>
</evidence>
<dbReference type="SUPFAM" id="SSF55785">
    <property type="entry name" value="PYP-like sensor domain (PAS domain)"/>
    <property type="match status" value="1"/>
</dbReference>
<keyword evidence="3" id="KW-0597">Phosphoprotein</keyword>
<evidence type="ECO:0000256" key="1">
    <source>
        <dbReference type="ARBA" id="ARBA00000085"/>
    </source>
</evidence>
<dbReference type="PROSITE" id="PS50112">
    <property type="entry name" value="PAS"/>
    <property type="match status" value="1"/>
</dbReference>
<dbReference type="NCBIfam" id="TIGR00229">
    <property type="entry name" value="sensory_box"/>
    <property type="match status" value="1"/>
</dbReference>
<dbReference type="InterPro" id="IPR036890">
    <property type="entry name" value="HATPase_C_sf"/>
</dbReference>
<keyword evidence="5" id="KW-0547">Nucleotide-binding</keyword>
<dbReference type="SUPFAM" id="SSF55874">
    <property type="entry name" value="ATPase domain of HSP90 chaperone/DNA topoisomerase II/histidine kinase"/>
    <property type="match status" value="1"/>
</dbReference>
<dbReference type="SMART" id="SM00091">
    <property type="entry name" value="PAS"/>
    <property type="match status" value="1"/>
</dbReference>
<dbReference type="Pfam" id="PF00512">
    <property type="entry name" value="HisKA"/>
    <property type="match status" value="1"/>
</dbReference>
<keyword evidence="4" id="KW-0808">Transferase</keyword>
<name>A0ABZ2YE03_9BACT</name>
<dbReference type="Gene3D" id="3.30.450.20">
    <property type="entry name" value="PAS domain"/>
    <property type="match status" value="1"/>
</dbReference>
<dbReference type="InterPro" id="IPR003594">
    <property type="entry name" value="HATPase_dom"/>
</dbReference>
<feature type="domain" description="Histidine kinase" evidence="9">
    <location>
        <begin position="187"/>
        <end position="419"/>
    </location>
</feature>
<comment type="catalytic activity">
    <reaction evidence="1">
        <text>ATP + protein L-histidine = ADP + protein N-phospho-L-histidine.</text>
        <dbReference type="EC" id="2.7.13.3"/>
    </reaction>
</comment>
<feature type="domain" description="PAS" evidence="10">
    <location>
        <begin position="51"/>
        <end position="96"/>
    </location>
</feature>
<dbReference type="PANTHER" id="PTHR43065">
    <property type="entry name" value="SENSOR HISTIDINE KINASE"/>
    <property type="match status" value="1"/>
</dbReference>
<dbReference type="InterPro" id="IPR035965">
    <property type="entry name" value="PAS-like_dom_sf"/>
</dbReference>
<dbReference type="PRINTS" id="PR00344">
    <property type="entry name" value="BCTRLSENSOR"/>
</dbReference>
<dbReference type="InterPro" id="IPR013656">
    <property type="entry name" value="PAS_4"/>
</dbReference>
<reference evidence="11 12" key="1">
    <citation type="submission" date="2023-03" db="EMBL/GenBank/DDBJ databases">
        <title>Novel Species.</title>
        <authorList>
            <person name="Ma S."/>
        </authorList>
    </citation>
    <scope>NUCLEOTIDE SEQUENCE [LARGE SCALE GENOMIC DNA]</scope>
    <source>
        <strain evidence="11 12">B11</strain>
    </source>
</reference>
<dbReference type="InterPro" id="IPR005467">
    <property type="entry name" value="His_kinase_dom"/>
</dbReference>
<evidence type="ECO:0000256" key="6">
    <source>
        <dbReference type="ARBA" id="ARBA00022777"/>
    </source>
</evidence>
<dbReference type="EMBL" id="CP121689">
    <property type="protein sequence ID" value="WZL75948.1"/>
    <property type="molecule type" value="Genomic_DNA"/>
</dbReference>
<gene>
    <name evidence="11" type="ORF">QBE54_10245</name>
</gene>
<evidence type="ECO:0000259" key="10">
    <source>
        <dbReference type="PROSITE" id="PS50112"/>
    </source>
</evidence>
<proteinExistence type="predicted"/>